<dbReference type="InterPro" id="IPR014284">
    <property type="entry name" value="RNA_pol_sigma-70_dom"/>
</dbReference>
<keyword evidence="4" id="KW-0238">DNA-binding</keyword>
<dbReference type="AlphaFoldDB" id="A0A9X1R1E5"/>
<dbReference type="InterPro" id="IPR036388">
    <property type="entry name" value="WH-like_DNA-bd_sf"/>
</dbReference>
<evidence type="ECO:0000256" key="4">
    <source>
        <dbReference type="ARBA" id="ARBA00023125"/>
    </source>
</evidence>
<dbReference type="GO" id="GO:0006352">
    <property type="term" value="P:DNA-templated transcription initiation"/>
    <property type="evidence" value="ECO:0007669"/>
    <property type="project" value="InterPro"/>
</dbReference>
<evidence type="ECO:0000256" key="3">
    <source>
        <dbReference type="ARBA" id="ARBA00023082"/>
    </source>
</evidence>
<proteinExistence type="inferred from homology"/>
<dbReference type="PANTHER" id="PTHR43133:SF8">
    <property type="entry name" value="RNA POLYMERASE SIGMA FACTOR HI_1459-RELATED"/>
    <property type="match status" value="1"/>
</dbReference>
<accession>A0A9X1R1E5</accession>
<keyword evidence="2" id="KW-0805">Transcription regulation</keyword>
<dbReference type="InterPro" id="IPR007627">
    <property type="entry name" value="RNA_pol_sigma70_r2"/>
</dbReference>
<name>A0A9X1R1E5_9FLAO</name>
<evidence type="ECO:0000259" key="6">
    <source>
        <dbReference type="Pfam" id="PF04542"/>
    </source>
</evidence>
<dbReference type="Proteomes" id="UP001139462">
    <property type="component" value="Unassembled WGS sequence"/>
</dbReference>
<evidence type="ECO:0000256" key="1">
    <source>
        <dbReference type="ARBA" id="ARBA00010641"/>
    </source>
</evidence>
<keyword evidence="5" id="KW-0804">Transcription</keyword>
<dbReference type="GO" id="GO:0016987">
    <property type="term" value="F:sigma factor activity"/>
    <property type="evidence" value="ECO:0007669"/>
    <property type="project" value="UniProtKB-KW"/>
</dbReference>
<organism evidence="7 8">
    <name type="scientific">Aequorivita xiaoshiensis</name>
    <dbReference type="NCBI Taxonomy" id="2874476"/>
    <lineage>
        <taxon>Bacteria</taxon>
        <taxon>Pseudomonadati</taxon>
        <taxon>Bacteroidota</taxon>
        <taxon>Flavobacteriia</taxon>
        <taxon>Flavobacteriales</taxon>
        <taxon>Flavobacteriaceae</taxon>
        <taxon>Aequorivita</taxon>
    </lineage>
</organism>
<dbReference type="SUPFAM" id="SSF88946">
    <property type="entry name" value="Sigma2 domain of RNA polymerase sigma factors"/>
    <property type="match status" value="1"/>
</dbReference>
<dbReference type="SUPFAM" id="SSF88659">
    <property type="entry name" value="Sigma3 and sigma4 domains of RNA polymerase sigma factors"/>
    <property type="match status" value="1"/>
</dbReference>
<dbReference type="InterPro" id="IPR013324">
    <property type="entry name" value="RNA_pol_sigma_r3/r4-like"/>
</dbReference>
<gene>
    <name evidence="7" type="ORF">K8344_01550</name>
</gene>
<dbReference type="NCBIfam" id="TIGR02937">
    <property type="entry name" value="sigma70-ECF"/>
    <property type="match status" value="1"/>
</dbReference>
<dbReference type="Gene3D" id="1.10.1740.10">
    <property type="match status" value="1"/>
</dbReference>
<evidence type="ECO:0000256" key="5">
    <source>
        <dbReference type="ARBA" id="ARBA00023163"/>
    </source>
</evidence>
<evidence type="ECO:0000313" key="8">
    <source>
        <dbReference type="Proteomes" id="UP001139462"/>
    </source>
</evidence>
<dbReference type="EMBL" id="JAIRBB010000001">
    <property type="protein sequence ID" value="MCG2429788.1"/>
    <property type="molecule type" value="Genomic_DNA"/>
</dbReference>
<dbReference type="GO" id="GO:0003677">
    <property type="term" value="F:DNA binding"/>
    <property type="evidence" value="ECO:0007669"/>
    <property type="project" value="UniProtKB-KW"/>
</dbReference>
<feature type="domain" description="RNA polymerase sigma-70 region 2" evidence="6">
    <location>
        <begin position="27"/>
        <end position="94"/>
    </location>
</feature>
<protein>
    <submittedName>
        <fullName evidence="7">Sigma-70 family RNA polymerase sigma factor</fullName>
    </submittedName>
</protein>
<evidence type="ECO:0000256" key="2">
    <source>
        <dbReference type="ARBA" id="ARBA00023015"/>
    </source>
</evidence>
<dbReference type="InterPro" id="IPR039425">
    <property type="entry name" value="RNA_pol_sigma-70-like"/>
</dbReference>
<dbReference type="RefSeq" id="WP_237606521.1">
    <property type="nucleotide sequence ID" value="NZ_JAIRBB010000001.1"/>
</dbReference>
<keyword evidence="8" id="KW-1185">Reference proteome</keyword>
<dbReference type="InterPro" id="IPR013325">
    <property type="entry name" value="RNA_pol_sigma_r2"/>
</dbReference>
<comment type="caution">
    <text evidence="7">The sequence shown here is derived from an EMBL/GenBank/DDBJ whole genome shotgun (WGS) entry which is preliminary data.</text>
</comment>
<reference evidence="7" key="1">
    <citation type="submission" date="2021-09" db="EMBL/GenBank/DDBJ databases">
        <title>Genome of Aequorivita sp. strain F64183.</title>
        <authorList>
            <person name="Wang Y."/>
        </authorList>
    </citation>
    <scope>NUCLEOTIDE SEQUENCE</scope>
    <source>
        <strain evidence="7">F64183</strain>
    </source>
</reference>
<keyword evidence="3" id="KW-0731">Sigma factor</keyword>
<sequence>METKKIHSDQRYVEALLANNNTLINEIYEKFAPKVIAYVCKNSGDETAARDIIQETLITIYDQAKTKGLKLTCPFDAYFFLICKRKWLNALKKSGSKEVTIEEERLSIKDDADENAEKTQQFEEQQNLYMSVLSKMGETCKQIITLGFSAMSMQEVADQLGVTYAYARKKKSLCISKLTQLIKESSLYRKLKNDY</sequence>
<dbReference type="Gene3D" id="1.10.10.10">
    <property type="entry name" value="Winged helix-like DNA-binding domain superfamily/Winged helix DNA-binding domain"/>
    <property type="match status" value="1"/>
</dbReference>
<dbReference type="Pfam" id="PF04542">
    <property type="entry name" value="Sigma70_r2"/>
    <property type="match status" value="1"/>
</dbReference>
<dbReference type="PANTHER" id="PTHR43133">
    <property type="entry name" value="RNA POLYMERASE ECF-TYPE SIGMA FACTO"/>
    <property type="match status" value="1"/>
</dbReference>
<evidence type="ECO:0000313" key="7">
    <source>
        <dbReference type="EMBL" id="MCG2429788.1"/>
    </source>
</evidence>
<comment type="similarity">
    <text evidence="1">Belongs to the sigma-70 factor family. ECF subfamily.</text>
</comment>